<accession>A0A379G5L6</accession>
<dbReference type="OrthoDB" id="6457680at2"/>
<protein>
    <submittedName>
        <fullName evidence="1">Uncharacterized protein</fullName>
    </submittedName>
</protein>
<dbReference type="RefSeq" id="WP_112837118.1">
    <property type="nucleotide sequence ID" value="NZ_AP018946.1"/>
</dbReference>
<dbReference type="EMBL" id="UGUA01000002">
    <property type="protein sequence ID" value="SUC36186.1"/>
    <property type="molecule type" value="Genomic_DNA"/>
</dbReference>
<organism evidence="1 2">
    <name type="scientific">Providencia rustigianii</name>
    <dbReference type="NCBI Taxonomy" id="158850"/>
    <lineage>
        <taxon>Bacteria</taxon>
        <taxon>Pseudomonadati</taxon>
        <taxon>Pseudomonadota</taxon>
        <taxon>Gammaproteobacteria</taxon>
        <taxon>Enterobacterales</taxon>
        <taxon>Morganellaceae</taxon>
        <taxon>Providencia</taxon>
    </lineage>
</organism>
<gene>
    <name evidence="1" type="ORF">NCTC12026_02604</name>
</gene>
<proteinExistence type="predicted"/>
<dbReference type="Proteomes" id="UP000255129">
    <property type="component" value="Unassembled WGS sequence"/>
</dbReference>
<evidence type="ECO:0000313" key="1">
    <source>
        <dbReference type="EMBL" id="SUC36186.1"/>
    </source>
</evidence>
<dbReference type="AlphaFoldDB" id="A0A379G5L6"/>
<reference evidence="1 2" key="1">
    <citation type="submission" date="2018-06" db="EMBL/GenBank/DDBJ databases">
        <authorList>
            <consortium name="Pathogen Informatics"/>
            <person name="Doyle S."/>
        </authorList>
    </citation>
    <scope>NUCLEOTIDE SEQUENCE [LARGE SCALE GENOMIC DNA]</scope>
    <source>
        <strain evidence="1 2">NCTC12026</strain>
    </source>
</reference>
<name>A0A379G5L6_9GAMM</name>
<evidence type="ECO:0000313" key="2">
    <source>
        <dbReference type="Proteomes" id="UP000255129"/>
    </source>
</evidence>
<sequence length="70" mass="8018">MELKLGTVIINPEDEQISIPVDVYKGDEFSVDFVLANIVYQTNFNSSKPLAEYFEEAKDHARKTIKLLNQ</sequence>